<evidence type="ECO:0000313" key="2">
    <source>
        <dbReference type="Proteomes" id="UP000003645"/>
    </source>
</evidence>
<dbReference type="Proteomes" id="UP000003645">
    <property type="component" value="Chromosome"/>
</dbReference>
<dbReference type="STRING" id="1130798.LBLM1_03900"/>
<reference evidence="1 2" key="1">
    <citation type="journal article" date="2012" name="J. Bacteriol.">
        <title>Genome sequence of Lactobacillus mucosae LM1, isolated from piglet feces.</title>
        <authorList>
            <person name="Lee J.H."/>
            <person name="Valeriano V.D."/>
            <person name="Shin Y.R."/>
            <person name="Chae J.P."/>
            <person name="Kim G.B."/>
            <person name="Ham J.S."/>
            <person name="Chun J."/>
            <person name="Kang D.K."/>
        </authorList>
    </citation>
    <scope>NUCLEOTIDE SEQUENCE [LARGE SCALE GENOMIC DNA]</scope>
    <source>
        <strain evidence="1 2">LM1</strain>
    </source>
</reference>
<gene>
    <name evidence="1" type="ORF">LBLM1_03900</name>
</gene>
<accession>A0A0D4CK69</accession>
<dbReference type="AlphaFoldDB" id="A0A0D4CK69"/>
<evidence type="ECO:0000313" key="1">
    <source>
        <dbReference type="EMBL" id="AJT50281.1"/>
    </source>
</evidence>
<keyword evidence="2" id="KW-1185">Reference proteome</keyword>
<dbReference type="EMBL" id="CP011013">
    <property type="protein sequence ID" value="AJT50281.1"/>
    <property type="molecule type" value="Genomic_DNA"/>
</dbReference>
<sequence>MHKQYNGNMMSKPQVVVKATVKAVNARRPKPRYLIGFGAKPLVFAHAILPTRGFDFIMMHAS</sequence>
<organism evidence="1 2">
    <name type="scientific">Limosilactobacillus mucosae LM1</name>
    <dbReference type="NCBI Taxonomy" id="1130798"/>
    <lineage>
        <taxon>Bacteria</taxon>
        <taxon>Bacillati</taxon>
        <taxon>Bacillota</taxon>
        <taxon>Bacilli</taxon>
        <taxon>Lactobacillales</taxon>
        <taxon>Lactobacillaceae</taxon>
        <taxon>Limosilactobacillus</taxon>
    </lineage>
</organism>
<dbReference type="HOGENOM" id="CLU_2898601_0_0_9"/>
<dbReference type="KEGG" id="lmu:LBLM1_03900"/>
<protein>
    <submittedName>
        <fullName evidence="1">Uncharacterized protein</fullName>
    </submittedName>
</protein>
<name>A0A0D4CK69_LIMMU</name>
<proteinExistence type="predicted"/>